<accession>A0ABM9Q9G9</accession>
<proteinExistence type="predicted"/>
<dbReference type="Proteomes" id="UP000009342">
    <property type="component" value="Unassembled WGS sequence"/>
</dbReference>
<protein>
    <recommendedName>
        <fullName evidence="3">Phage protein</fullName>
    </recommendedName>
</protein>
<organism evidence="1 2">
    <name type="scientific">Cronobacter dublinensis 1210</name>
    <dbReference type="NCBI Taxonomy" id="1208656"/>
    <lineage>
        <taxon>Bacteria</taxon>
        <taxon>Pseudomonadati</taxon>
        <taxon>Pseudomonadota</taxon>
        <taxon>Gammaproteobacteria</taxon>
        <taxon>Enterobacterales</taxon>
        <taxon>Enterobacteriaceae</taxon>
        <taxon>Cronobacter</taxon>
    </lineage>
</organism>
<reference evidence="2" key="1">
    <citation type="journal article" date="2012" name="PLoS ONE">
        <title>Comparative analysis of genome sequences covering the seven cronobacter species.</title>
        <authorList>
            <person name="Joseph S."/>
            <person name="Desai P."/>
            <person name="Ji Y."/>
            <person name="Cummings C.A."/>
            <person name="Shih R."/>
            <person name="Degoricija L."/>
            <person name="Rico A."/>
            <person name="Brzoska P."/>
            <person name="Hamby S.E."/>
            <person name="Masood N."/>
            <person name="Hariri S."/>
            <person name="Sonbol H."/>
            <person name="Chuzhanova N."/>
            <person name="McClelland M."/>
            <person name="Furtado M.R."/>
            <person name="Forsythe S.J."/>
        </authorList>
    </citation>
    <scope>NUCLEOTIDE SEQUENCE [LARGE SCALE GENOMIC DNA]</scope>
    <source>
        <strain evidence="2">1210</strain>
    </source>
</reference>
<evidence type="ECO:0000313" key="1">
    <source>
        <dbReference type="EMBL" id="CCJ82165.1"/>
    </source>
</evidence>
<name>A0ABM9Q9G9_9ENTR</name>
<evidence type="ECO:0000313" key="2">
    <source>
        <dbReference type="Proteomes" id="UP000009342"/>
    </source>
</evidence>
<comment type="caution">
    <text evidence="1">The sequence shown here is derived from an EMBL/GenBank/DDBJ whole genome shotgun (WGS) entry which is preliminary data.</text>
</comment>
<gene>
    <name evidence="1" type="ORF">BN134_2924</name>
</gene>
<sequence>MDITEKITEAKNFLEAAAFQVSSGRELLEAHRNIVKGLVSLEELERMFATGTASAQGELQEVSKVSRRLKLWAKRPEQMNTRILKAFLKLSDGTDRKVSEAQLKQEVGEDNFDINFVQMKNIAEKNHGKVFDVNGSEVSIWPPVAAAVEEFRRTVFSK</sequence>
<evidence type="ECO:0008006" key="3">
    <source>
        <dbReference type="Google" id="ProtNLM"/>
    </source>
</evidence>
<keyword evidence="2" id="KW-1185">Reference proteome</keyword>
<dbReference type="EMBL" id="CAKZ01000131">
    <property type="protein sequence ID" value="CCJ82165.1"/>
    <property type="molecule type" value="Genomic_DNA"/>
</dbReference>